<dbReference type="InterPro" id="IPR012340">
    <property type="entry name" value="NA-bd_OB-fold"/>
</dbReference>
<dbReference type="Gene3D" id="6.20.10.30">
    <property type="match status" value="1"/>
</dbReference>
<feature type="binding site" evidence="13">
    <location>
        <position position="184"/>
    </location>
    <ligand>
        <name>NAD(+)</name>
        <dbReference type="ChEBI" id="CHEBI:57540"/>
    </ligand>
</feature>
<dbReference type="InterPro" id="IPR018239">
    <property type="entry name" value="DNA_ligase_AS"/>
</dbReference>
<feature type="binding site" evidence="13">
    <location>
        <position position="486"/>
    </location>
    <ligand>
        <name>Zn(2+)</name>
        <dbReference type="ChEBI" id="CHEBI:29105"/>
    </ligand>
</feature>
<dbReference type="Gene3D" id="3.30.470.30">
    <property type="entry name" value="DNA ligase/mRNA capping enzyme"/>
    <property type="match status" value="1"/>
</dbReference>
<dbReference type="GO" id="GO:0003911">
    <property type="term" value="F:DNA ligase (NAD+) activity"/>
    <property type="evidence" value="ECO:0007669"/>
    <property type="project" value="UniProtKB-UniRule"/>
</dbReference>
<organism evidence="17 18">
    <name type="scientific">Candidatus Brachybacterium intestinipullorum</name>
    <dbReference type="NCBI Taxonomy" id="2838512"/>
    <lineage>
        <taxon>Bacteria</taxon>
        <taxon>Bacillati</taxon>
        <taxon>Actinomycetota</taxon>
        <taxon>Actinomycetes</taxon>
        <taxon>Micrococcales</taxon>
        <taxon>Dermabacteraceae</taxon>
        <taxon>Brachybacterium</taxon>
    </lineage>
</organism>
<evidence type="ECO:0000256" key="3">
    <source>
        <dbReference type="ARBA" id="ARBA00022598"/>
    </source>
</evidence>
<dbReference type="InterPro" id="IPR013840">
    <property type="entry name" value="DNAligase_N"/>
</dbReference>
<feature type="compositionally biased region" description="Acidic residues" evidence="15">
    <location>
        <begin position="838"/>
        <end position="852"/>
    </location>
</feature>
<dbReference type="Gene3D" id="3.40.50.10190">
    <property type="entry name" value="BRCT domain"/>
    <property type="match status" value="1"/>
</dbReference>
<keyword evidence="3 13" id="KW-0436">Ligase</keyword>
<keyword evidence="10 13" id="KW-0234">DNA repair</keyword>
<dbReference type="PROSITE" id="PS01055">
    <property type="entry name" value="DNA_LIGASE_N1"/>
    <property type="match status" value="1"/>
</dbReference>
<reference evidence="17" key="1">
    <citation type="journal article" date="2021" name="PeerJ">
        <title>Extensive microbial diversity within the chicken gut microbiome revealed by metagenomics and culture.</title>
        <authorList>
            <person name="Gilroy R."/>
            <person name="Ravi A."/>
            <person name="Getino M."/>
            <person name="Pursley I."/>
            <person name="Horton D.L."/>
            <person name="Alikhan N.F."/>
            <person name="Baker D."/>
            <person name="Gharbi K."/>
            <person name="Hall N."/>
            <person name="Watson M."/>
            <person name="Adriaenssens E.M."/>
            <person name="Foster-Nyarko E."/>
            <person name="Jarju S."/>
            <person name="Secka A."/>
            <person name="Antonio M."/>
            <person name="Oren A."/>
            <person name="Chaudhuri R.R."/>
            <person name="La Ragione R."/>
            <person name="Hildebrand F."/>
            <person name="Pallen M.J."/>
        </authorList>
    </citation>
    <scope>NUCLEOTIDE SEQUENCE</scope>
    <source>
        <strain evidence="17">CHK130-7132</strain>
    </source>
</reference>
<dbReference type="Pfam" id="PF03119">
    <property type="entry name" value="DNA_ligase_ZBD"/>
    <property type="match status" value="1"/>
</dbReference>
<feature type="binding site" evidence="13">
    <location>
        <position position="343"/>
    </location>
    <ligand>
        <name>NAD(+)</name>
        <dbReference type="ChEBI" id="CHEBI:57540"/>
    </ligand>
</feature>
<evidence type="ECO:0000313" key="18">
    <source>
        <dbReference type="Proteomes" id="UP000823854"/>
    </source>
</evidence>
<dbReference type="InterPro" id="IPR001357">
    <property type="entry name" value="BRCT_dom"/>
</dbReference>
<dbReference type="PROSITE" id="PS50172">
    <property type="entry name" value="BRCT"/>
    <property type="match status" value="1"/>
</dbReference>
<dbReference type="PANTHER" id="PTHR23389">
    <property type="entry name" value="CHROMOSOME TRANSMISSION FIDELITY FACTOR 18"/>
    <property type="match status" value="1"/>
</dbReference>
<feature type="binding site" evidence="13">
    <location>
        <position position="367"/>
    </location>
    <ligand>
        <name>NAD(+)</name>
        <dbReference type="ChEBI" id="CHEBI:57540"/>
    </ligand>
</feature>
<feature type="binding site" evidence="13">
    <location>
        <position position="464"/>
    </location>
    <ligand>
        <name>Zn(2+)</name>
        <dbReference type="ChEBI" id="CHEBI:29105"/>
    </ligand>
</feature>
<feature type="coiled-coil region" evidence="14">
    <location>
        <begin position="14"/>
        <end position="68"/>
    </location>
</feature>
<keyword evidence="14" id="KW-0175">Coiled coil</keyword>
<proteinExistence type="inferred from homology"/>
<evidence type="ECO:0000256" key="10">
    <source>
        <dbReference type="ARBA" id="ARBA00023204"/>
    </source>
</evidence>
<dbReference type="FunFam" id="2.40.50.140:FF:000012">
    <property type="entry name" value="DNA ligase"/>
    <property type="match status" value="1"/>
</dbReference>
<reference evidence="17" key="2">
    <citation type="submission" date="2021-04" db="EMBL/GenBank/DDBJ databases">
        <authorList>
            <person name="Gilroy R."/>
        </authorList>
    </citation>
    <scope>NUCLEOTIDE SEQUENCE</scope>
    <source>
        <strain evidence="17">CHK130-7132</strain>
    </source>
</reference>
<dbReference type="InterPro" id="IPR004149">
    <property type="entry name" value="Znf_DNAligase_C4"/>
</dbReference>
<feature type="binding site" evidence="13">
    <location>
        <position position="124"/>
    </location>
    <ligand>
        <name>NAD(+)</name>
        <dbReference type="ChEBI" id="CHEBI:57540"/>
    </ligand>
</feature>
<evidence type="ECO:0000256" key="5">
    <source>
        <dbReference type="ARBA" id="ARBA00022723"/>
    </source>
</evidence>
<keyword evidence="4 13" id="KW-0235">DNA replication</keyword>
<evidence type="ECO:0000259" key="16">
    <source>
        <dbReference type="PROSITE" id="PS50172"/>
    </source>
</evidence>
<dbReference type="PROSITE" id="PS01056">
    <property type="entry name" value="DNA_LIGASE_N2"/>
    <property type="match status" value="1"/>
</dbReference>
<evidence type="ECO:0000256" key="12">
    <source>
        <dbReference type="ARBA" id="ARBA00060881"/>
    </source>
</evidence>
<keyword evidence="8 13" id="KW-0460">Magnesium</keyword>
<dbReference type="EMBL" id="DWWC01000117">
    <property type="protein sequence ID" value="HJC69274.1"/>
    <property type="molecule type" value="Genomic_DNA"/>
</dbReference>
<dbReference type="FunFam" id="1.10.150.20:FF:000006">
    <property type="entry name" value="DNA ligase"/>
    <property type="match status" value="1"/>
</dbReference>
<keyword evidence="7 13" id="KW-0862">Zinc</keyword>
<evidence type="ECO:0000313" key="17">
    <source>
        <dbReference type="EMBL" id="HJC69274.1"/>
    </source>
</evidence>
<evidence type="ECO:0000256" key="4">
    <source>
        <dbReference type="ARBA" id="ARBA00022705"/>
    </source>
</evidence>
<dbReference type="Gene3D" id="2.40.50.140">
    <property type="entry name" value="Nucleic acid-binding proteins"/>
    <property type="match status" value="1"/>
</dbReference>
<dbReference type="SUPFAM" id="SSF56091">
    <property type="entry name" value="DNA ligase/mRNA capping enzyme, catalytic domain"/>
    <property type="match status" value="2"/>
</dbReference>
<feature type="binding site" evidence="13">
    <location>
        <position position="480"/>
    </location>
    <ligand>
        <name>Zn(2+)</name>
        <dbReference type="ChEBI" id="CHEBI:29105"/>
    </ligand>
</feature>
<dbReference type="InterPro" id="IPR013839">
    <property type="entry name" value="DNAligase_adenylation"/>
</dbReference>
<dbReference type="InterPro" id="IPR010994">
    <property type="entry name" value="RuvA_2-like"/>
</dbReference>
<feature type="binding site" evidence="13">
    <location>
        <begin position="45"/>
        <end position="49"/>
    </location>
    <ligand>
        <name>NAD(+)</name>
        <dbReference type="ChEBI" id="CHEBI:57540"/>
    </ligand>
</feature>
<evidence type="ECO:0000256" key="1">
    <source>
        <dbReference type="ARBA" id="ARBA00012722"/>
    </source>
</evidence>
<evidence type="ECO:0000256" key="13">
    <source>
        <dbReference type="HAMAP-Rule" id="MF_01588"/>
    </source>
</evidence>
<dbReference type="Pfam" id="PF00533">
    <property type="entry name" value="BRCT"/>
    <property type="match status" value="1"/>
</dbReference>
<feature type="active site" description="N6-AMP-lysine intermediate" evidence="13">
    <location>
        <position position="126"/>
    </location>
</feature>
<comment type="cofactor">
    <cofactor evidence="13">
        <name>Mg(2+)</name>
        <dbReference type="ChEBI" id="CHEBI:18420"/>
    </cofactor>
    <cofactor evidence="13">
        <name>Mn(2+)</name>
        <dbReference type="ChEBI" id="CHEBI:29035"/>
    </cofactor>
</comment>
<dbReference type="HAMAP" id="MF_01588">
    <property type="entry name" value="DNA_ligase_A"/>
    <property type="match status" value="1"/>
</dbReference>
<evidence type="ECO:0000256" key="14">
    <source>
        <dbReference type="SAM" id="Coils"/>
    </source>
</evidence>
<dbReference type="GO" id="GO:0006260">
    <property type="term" value="P:DNA replication"/>
    <property type="evidence" value="ECO:0007669"/>
    <property type="project" value="UniProtKB-KW"/>
</dbReference>
<comment type="similarity">
    <text evidence="12 13">Belongs to the NAD-dependent DNA ligase family. LigA subfamily.</text>
</comment>
<dbReference type="SUPFAM" id="SSF52113">
    <property type="entry name" value="BRCT domain"/>
    <property type="match status" value="1"/>
</dbReference>
<dbReference type="CDD" id="cd00114">
    <property type="entry name" value="LIGANc"/>
    <property type="match status" value="1"/>
</dbReference>
<evidence type="ECO:0000256" key="6">
    <source>
        <dbReference type="ARBA" id="ARBA00022763"/>
    </source>
</evidence>
<feature type="region of interest" description="Disordered" evidence="15">
    <location>
        <begin position="831"/>
        <end position="852"/>
    </location>
</feature>
<dbReference type="PANTHER" id="PTHR23389:SF9">
    <property type="entry name" value="DNA LIGASE"/>
    <property type="match status" value="1"/>
</dbReference>
<keyword evidence="6 13" id="KW-0227">DNA damage</keyword>
<keyword evidence="5 13" id="KW-0479">Metal-binding</keyword>
<dbReference type="Gene3D" id="1.10.287.610">
    <property type="entry name" value="Helix hairpin bin"/>
    <property type="match status" value="1"/>
</dbReference>
<dbReference type="FunFam" id="3.40.50.10190:FF:000054">
    <property type="entry name" value="DNA ligase"/>
    <property type="match status" value="1"/>
</dbReference>
<dbReference type="Pfam" id="PF03120">
    <property type="entry name" value="OB_DNA_ligase"/>
    <property type="match status" value="1"/>
</dbReference>
<dbReference type="SUPFAM" id="SSF47781">
    <property type="entry name" value="RuvA domain 2-like"/>
    <property type="match status" value="2"/>
</dbReference>
<name>A0A9D2PZL1_9MICO</name>
<dbReference type="EC" id="6.5.1.2" evidence="1 13"/>
<dbReference type="GO" id="GO:0006281">
    <property type="term" value="P:DNA repair"/>
    <property type="evidence" value="ECO:0007669"/>
    <property type="project" value="UniProtKB-KW"/>
</dbReference>
<dbReference type="GO" id="GO:0005829">
    <property type="term" value="C:cytosol"/>
    <property type="evidence" value="ECO:0007669"/>
    <property type="project" value="TreeGrafter"/>
</dbReference>
<comment type="function">
    <text evidence="13">DNA ligase that catalyzes the formation of phosphodiester linkages between 5'-phosphoryl and 3'-hydroxyl groups in double-stranded DNA using NAD as a coenzyme and as the energy source for the reaction. It is essential for DNA replication and repair of damaged DNA.</text>
</comment>
<dbReference type="InterPro" id="IPR041663">
    <property type="entry name" value="DisA/LigA_HHH"/>
</dbReference>
<feature type="binding site" evidence="13">
    <location>
        <begin position="94"/>
        <end position="95"/>
    </location>
    <ligand>
        <name>NAD(+)</name>
        <dbReference type="ChEBI" id="CHEBI:57540"/>
    </ligand>
</feature>
<dbReference type="GO" id="GO:0046872">
    <property type="term" value="F:metal ion binding"/>
    <property type="evidence" value="ECO:0007669"/>
    <property type="project" value="UniProtKB-KW"/>
</dbReference>
<dbReference type="Pfam" id="PF12826">
    <property type="entry name" value="HHH_2"/>
    <property type="match status" value="1"/>
</dbReference>
<protein>
    <recommendedName>
        <fullName evidence="2 13">DNA ligase</fullName>
        <ecNumber evidence="1 13">6.5.1.2</ecNumber>
    </recommendedName>
    <alternativeName>
        <fullName evidence="13">Polydeoxyribonucleotide synthase [NAD(+)]</fullName>
    </alternativeName>
</protein>
<dbReference type="Pfam" id="PF01653">
    <property type="entry name" value="DNA_ligase_aden"/>
    <property type="match status" value="2"/>
</dbReference>
<evidence type="ECO:0000256" key="15">
    <source>
        <dbReference type="SAM" id="MobiDB-lite"/>
    </source>
</evidence>
<dbReference type="InterPro" id="IPR036420">
    <property type="entry name" value="BRCT_dom_sf"/>
</dbReference>
<evidence type="ECO:0000256" key="9">
    <source>
        <dbReference type="ARBA" id="ARBA00023027"/>
    </source>
</evidence>
<dbReference type="SUPFAM" id="SSF50249">
    <property type="entry name" value="Nucleic acid-binding proteins"/>
    <property type="match status" value="1"/>
</dbReference>
<sequence>MMTDAQDPRPADQTADAQQRIAELTARIEQARADYYEHDAPTMSDGEYDALEQELRALEAENPQLASEDSPTRTVGGAPAAGLPTIVHAERMQSLDNVFSLEELREWCEHVTAELRAPVRFLTELKIDGLAINLRYEHGELVTAATRGDGRTGEDVTVNALRIAGIPQRLEGEGHPPLVEVRGEVFMPTEAFARLNELQVELRERAVDEARTRWESRQAGGRRPFDEQREQLAATRRFPTFANPRNTAAGGLRQQLDKKEGLEREAGEARLAALRLTVHGLGAWPDPPVDSQSEMYELLASWGLPTSAHLGVADTVEQVDSYVEHHGEHRHDLEHEIDGIVVKVDSFAQQRALGSTSRAPRWATAVKFPPEEVTTKLLDIQVQVGRTGRVTPFGIMEPVLVAGSTVEKATLHNQFDVERKGVLIGDTIVLRKAGDVIPEILGPVESLRDGSERPFVMPAECPACGTEIRPEKEGDKDWRCPNRRTCPAQVTGRVEHAGSRGAFDIESLGEESAIALTDPDKRRPEALAALTEDHAIYLPIRDVSDTELDAFVVVKNGEVVEGTDGVPLLRITSADDPLLPGMQEPVIDTGADLFDLTAEALADVVVWQPERRDGLPTGDWRIQPAFWTRPQFRHYKRENTWKQVKEPAALKTTEELLAELEKAKDQPLWRVLVALSIRHVGPAAARSLATAYGSMDAIREAGVEQLAETDGVGQIIAEAVVEWFETDWHREIVDGWAASGVRMADEVAEGFVKTLEGLTVVVTGGLDGFTRDGAKEAIITRGGKASGSVSKKTDFVVVGENAGSKETKARDLGLRILDEAGFVALLEGGPDAVALPEEAGDDGSDGDDAESE</sequence>
<gene>
    <name evidence="13" type="primary">ligA</name>
    <name evidence="17" type="ORF">H9932_06305</name>
</gene>
<dbReference type="InterPro" id="IPR033136">
    <property type="entry name" value="DNA_ligase_CS"/>
</dbReference>
<comment type="catalytic activity">
    <reaction evidence="11 13">
        <text>NAD(+) + (deoxyribonucleotide)n-3'-hydroxyl + 5'-phospho-(deoxyribonucleotide)m = (deoxyribonucleotide)n+m + AMP + beta-nicotinamide D-nucleotide.</text>
        <dbReference type="EC" id="6.5.1.2"/>
    </reaction>
</comment>
<dbReference type="InterPro" id="IPR004150">
    <property type="entry name" value="NAD_DNA_ligase_OB"/>
</dbReference>
<dbReference type="AlphaFoldDB" id="A0A9D2PZL1"/>
<keyword evidence="9 13" id="KW-0520">NAD</keyword>
<feature type="domain" description="BRCT" evidence="16">
    <location>
        <begin position="750"/>
        <end position="819"/>
    </location>
</feature>
<keyword evidence="13" id="KW-0464">Manganese</keyword>
<comment type="caution">
    <text evidence="17">The sequence shown here is derived from an EMBL/GenBank/DDBJ whole genome shotgun (WGS) entry which is preliminary data.</text>
</comment>
<dbReference type="Proteomes" id="UP000823854">
    <property type="component" value="Unassembled WGS sequence"/>
</dbReference>
<feature type="binding site" evidence="13">
    <location>
        <position position="461"/>
    </location>
    <ligand>
        <name>Zn(2+)</name>
        <dbReference type="ChEBI" id="CHEBI:29105"/>
    </ligand>
</feature>
<accession>A0A9D2PZL1</accession>
<evidence type="ECO:0000256" key="8">
    <source>
        <dbReference type="ARBA" id="ARBA00022842"/>
    </source>
</evidence>
<dbReference type="Gene3D" id="1.10.150.20">
    <property type="entry name" value="5' to 3' exonuclease, C-terminal subdomain"/>
    <property type="match status" value="2"/>
</dbReference>
<dbReference type="InterPro" id="IPR001679">
    <property type="entry name" value="DNA_ligase"/>
</dbReference>
<evidence type="ECO:0000256" key="2">
    <source>
        <dbReference type="ARBA" id="ARBA00013308"/>
    </source>
</evidence>
<dbReference type="SMART" id="SM00532">
    <property type="entry name" value="LIGANc"/>
    <property type="match status" value="1"/>
</dbReference>
<dbReference type="CDD" id="cd17748">
    <property type="entry name" value="BRCT_DNA_ligase_like"/>
    <property type="match status" value="1"/>
</dbReference>
<evidence type="ECO:0000256" key="7">
    <source>
        <dbReference type="ARBA" id="ARBA00022833"/>
    </source>
</evidence>
<dbReference type="SMART" id="SM00292">
    <property type="entry name" value="BRCT"/>
    <property type="match status" value="1"/>
</dbReference>
<evidence type="ECO:0000256" key="11">
    <source>
        <dbReference type="ARBA" id="ARBA00034005"/>
    </source>
</evidence>
<feature type="binding site" evidence="13">
    <location>
        <position position="147"/>
    </location>
    <ligand>
        <name>NAD(+)</name>
        <dbReference type="ChEBI" id="CHEBI:57540"/>
    </ligand>
</feature>